<dbReference type="SMART" id="SM00563">
    <property type="entry name" value="PlsC"/>
    <property type="match status" value="1"/>
</dbReference>
<dbReference type="GO" id="GO:0006654">
    <property type="term" value="P:phosphatidic acid biosynthetic process"/>
    <property type="evidence" value="ECO:0007669"/>
    <property type="project" value="TreeGrafter"/>
</dbReference>
<dbReference type="InterPro" id="IPR002123">
    <property type="entry name" value="Plipid/glycerol_acylTrfase"/>
</dbReference>
<evidence type="ECO:0000313" key="4">
    <source>
        <dbReference type="EMBL" id="OGD68092.1"/>
    </source>
</evidence>
<evidence type="ECO:0000256" key="2">
    <source>
        <dbReference type="ARBA" id="ARBA00023315"/>
    </source>
</evidence>
<proteinExistence type="predicted"/>
<evidence type="ECO:0000313" key="5">
    <source>
        <dbReference type="Proteomes" id="UP000186670"/>
    </source>
</evidence>
<evidence type="ECO:0000256" key="1">
    <source>
        <dbReference type="ARBA" id="ARBA00022679"/>
    </source>
</evidence>
<dbReference type="CDD" id="cd07989">
    <property type="entry name" value="LPLAT_AGPAT-like"/>
    <property type="match status" value="1"/>
</dbReference>
<protein>
    <recommendedName>
        <fullName evidence="3">Phospholipid/glycerol acyltransferase domain-containing protein</fullName>
    </recommendedName>
</protein>
<dbReference type="Proteomes" id="UP000186670">
    <property type="component" value="Unassembled WGS sequence"/>
</dbReference>
<dbReference type="PANTHER" id="PTHR10434">
    <property type="entry name" value="1-ACYL-SN-GLYCEROL-3-PHOSPHATE ACYLTRANSFERASE"/>
    <property type="match status" value="1"/>
</dbReference>
<dbReference type="SUPFAM" id="SSF69593">
    <property type="entry name" value="Glycerol-3-phosphate (1)-acyltransferase"/>
    <property type="match status" value="1"/>
</dbReference>
<comment type="caution">
    <text evidence="4">The sequence shown here is derived from an EMBL/GenBank/DDBJ whole genome shotgun (WGS) entry which is preliminary data.</text>
</comment>
<keyword evidence="1" id="KW-0808">Transferase</keyword>
<sequence length="228" mass="26082">MKIFHYVSPWVLQTLIWVPTRILLRVFFVYKVKGLKNLSALKNDGTGVIFAVNHSSELDPILIPASLSFLSRFMPMFYVAREKSFYKNSGWRQNFYGGLFFRMWGAHTAYAGMNDYDIALRYHIKILNAGRSLCIFPEGKKTTDGNVGDGKPGIGFLIHRTNASIVPVRVVGLYKDHKRKDFLGRTRLKVVFGKPMLAKDFYNGKKDIGIEDYREATKIIMDGIRSLD</sequence>
<dbReference type="GO" id="GO:0003841">
    <property type="term" value="F:1-acylglycerol-3-phosphate O-acyltransferase activity"/>
    <property type="evidence" value="ECO:0007669"/>
    <property type="project" value="TreeGrafter"/>
</dbReference>
<accession>A0A1F5EL04</accession>
<dbReference type="EMBL" id="MEZZ01000040">
    <property type="protein sequence ID" value="OGD68092.1"/>
    <property type="molecule type" value="Genomic_DNA"/>
</dbReference>
<gene>
    <name evidence="4" type="ORF">A2811_03115</name>
</gene>
<keyword evidence="2" id="KW-0012">Acyltransferase</keyword>
<dbReference type="Pfam" id="PF01553">
    <property type="entry name" value="Acyltransferase"/>
    <property type="match status" value="1"/>
</dbReference>
<name>A0A1F5EL04_9BACT</name>
<dbReference type="PANTHER" id="PTHR10434:SF11">
    <property type="entry name" value="1-ACYL-SN-GLYCEROL-3-PHOSPHATE ACYLTRANSFERASE"/>
    <property type="match status" value="1"/>
</dbReference>
<organism evidence="4 5">
    <name type="scientific">Candidatus Campbellbacteria bacterium RIFCSPHIGHO2_01_FULL_34_10</name>
    <dbReference type="NCBI Taxonomy" id="1797577"/>
    <lineage>
        <taxon>Bacteria</taxon>
        <taxon>Candidatus Campbelliibacteriota</taxon>
    </lineage>
</organism>
<reference evidence="4 5" key="1">
    <citation type="journal article" date="2016" name="Nat. Commun.">
        <title>Thousands of microbial genomes shed light on interconnected biogeochemical processes in an aquifer system.</title>
        <authorList>
            <person name="Anantharaman K."/>
            <person name="Brown C.T."/>
            <person name="Hug L.A."/>
            <person name="Sharon I."/>
            <person name="Castelle C.J."/>
            <person name="Probst A.J."/>
            <person name="Thomas B.C."/>
            <person name="Singh A."/>
            <person name="Wilkins M.J."/>
            <person name="Karaoz U."/>
            <person name="Brodie E.L."/>
            <person name="Williams K.H."/>
            <person name="Hubbard S.S."/>
            <person name="Banfield J.F."/>
        </authorList>
    </citation>
    <scope>NUCLEOTIDE SEQUENCE [LARGE SCALE GENOMIC DNA]</scope>
</reference>
<feature type="domain" description="Phospholipid/glycerol acyltransferase" evidence="3">
    <location>
        <begin position="48"/>
        <end position="173"/>
    </location>
</feature>
<evidence type="ECO:0000259" key="3">
    <source>
        <dbReference type="SMART" id="SM00563"/>
    </source>
</evidence>
<dbReference type="AlphaFoldDB" id="A0A1F5EL04"/>